<dbReference type="EMBL" id="LUUB01000054">
    <property type="protein sequence ID" value="OAF09890.1"/>
    <property type="molecule type" value="Genomic_DNA"/>
</dbReference>
<dbReference type="InterPro" id="IPR036388">
    <property type="entry name" value="WH-like_DNA-bd_sf"/>
</dbReference>
<name>A0A176YRK6_9BRAD</name>
<dbReference type="STRING" id="1505087.AYJ54_11840"/>
<dbReference type="PANTHER" id="PTHR43252:SF7">
    <property type="entry name" value="TRANSCRIPTIONAL REGULATOR YQJI"/>
    <property type="match status" value="1"/>
</dbReference>
<dbReference type="Gene3D" id="1.10.10.10">
    <property type="entry name" value="Winged helix-like DNA-binding domain superfamily/Winged helix DNA-binding domain"/>
    <property type="match status" value="1"/>
</dbReference>
<protein>
    <submittedName>
        <fullName evidence="2">PadR family transcriptional regulator</fullName>
    </submittedName>
</protein>
<accession>A0A176YRK6</accession>
<organism evidence="2 3">
    <name type="scientific">Bradyrhizobium centrolobii</name>
    <dbReference type="NCBI Taxonomy" id="1505087"/>
    <lineage>
        <taxon>Bacteria</taxon>
        <taxon>Pseudomonadati</taxon>
        <taxon>Pseudomonadota</taxon>
        <taxon>Alphaproteobacteria</taxon>
        <taxon>Hyphomicrobiales</taxon>
        <taxon>Nitrobacteraceae</taxon>
        <taxon>Bradyrhizobium</taxon>
    </lineage>
</organism>
<keyword evidence="3" id="KW-1185">Reference proteome</keyword>
<sequence>MFRDKHHNRHGRDDQELRFAFAMGRHGGRHRFGRGGHGFFGRGPGGDFPGARRLSSQDLQLVILALLAENPAHGYELIKTIEERSDGFYTPSPGVIYPALTYLEEVAHAQVEQDAGRKRYSITAQGEAYLAEHRTTADAILQALLRIGGRMEEVREAFAGVTDLDADASDELHRARHGLKRALRSKHGCDAAEARRIAGILDRAAAEILRS</sequence>
<evidence type="ECO:0000313" key="3">
    <source>
        <dbReference type="Proteomes" id="UP000076959"/>
    </source>
</evidence>
<dbReference type="SUPFAM" id="SSF46785">
    <property type="entry name" value="Winged helix' DNA-binding domain"/>
    <property type="match status" value="1"/>
</dbReference>
<reference evidence="2 3" key="1">
    <citation type="submission" date="2016-03" db="EMBL/GenBank/DDBJ databases">
        <title>Draft Genome Sequence of the Strain BR 10245 (Bradyrhizobium sp.) isolated from nodules of Centrolobium paraense.</title>
        <authorList>
            <person name="Simoes-Araujo J.L.Sr."/>
            <person name="Barauna A.C."/>
            <person name="Silva K."/>
            <person name="Zilli J.E."/>
        </authorList>
    </citation>
    <scope>NUCLEOTIDE SEQUENCE [LARGE SCALE GENOMIC DNA]</scope>
    <source>
        <strain evidence="2 3">BR 10245</strain>
    </source>
</reference>
<gene>
    <name evidence="2" type="ORF">AYJ54_11840</name>
</gene>
<dbReference type="InterPro" id="IPR036390">
    <property type="entry name" value="WH_DNA-bd_sf"/>
</dbReference>
<evidence type="ECO:0000313" key="2">
    <source>
        <dbReference type="EMBL" id="OAF09890.1"/>
    </source>
</evidence>
<evidence type="ECO:0000259" key="1">
    <source>
        <dbReference type="Pfam" id="PF03551"/>
    </source>
</evidence>
<dbReference type="AlphaFoldDB" id="A0A176YRK6"/>
<feature type="domain" description="Transcription regulator PadR N-terminal" evidence="1">
    <location>
        <begin position="63"/>
        <end position="132"/>
    </location>
</feature>
<dbReference type="PANTHER" id="PTHR43252">
    <property type="entry name" value="TRANSCRIPTIONAL REGULATOR YQJI"/>
    <property type="match status" value="1"/>
</dbReference>
<comment type="caution">
    <text evidence="2">The sequence shown here is derived from an EMBL/GenBank/DDBJ whole genome shotgun (WGS) entry which is preliminary data.</text>
</comment>
<dbReference type="RefSeq" id="WP_063700077.1">
    <property type="nucleotide sequence ID" value="NZ_LUUB01000054.1"/>
</dbReference>
<proteinExistence type="predicted"/>
<dbReference type="InterPro" id="IPR005149">
    <property type="entry name" value="Tscrpt_reg_PadR_N"/>
</dbReference>
<dbReference type="Proteomes" id="UP000076959">
    <property type="component" value="Unassembled WGS sequence"/>
</dbReference>
<dbReference type="Pfam" id="PF03551">
    <property type="entry name" value="PadR"/>
    <property type="match status" value="1"/>
</dbReference>
<dbReference type="OrthoDB" id="9814826at2"/>